<evidence type="ECO:0000256" key="2">
    <source>
        <dbReference type="ARBA" id="ARBA00022490"/>
    </source>
</evidence>
<dbReference type="Gene3D" id="1.10.8.10">
    <property type="entry name" value="DNA helicase RuvA subunit, C-terminal domain"/>
    <property type="match status" value="1"/>
</dbReference>
<evidence type="ECO:0000256" key="4">
    <source>
        <dbReference type="SAM" id="MobiDB-lite"/>
    </source>
</evidence>
<reference evidence="6 7" key="1">
    <citation type="journal article" date="2019" name="PLoS ONE">
        <title>Genomic analyses reveal an absence of contemporary introgressive admixture between fin whales and blue whales, despite known hybrids.</title>
        <authorList>
            <person name="Westbury M.V."/>
            <person name="Petersen B."/>
            <person name="Lorenzen E.D."/>
        </authorList>
    </citation>
    <scope>NUCLEOTIDE SEQUENCE [LARGE SCALE GENOMIC DNA]</scope>
    <source>
        <strain evidence="6">FinWhale-01</strain>
    </source>
</reference>
<dbReference type="InterPro" id="IPR051833">
    <property type="entry name" value="TC-DDR_regulator"/>
</dbReference>
<dbReference type="GO" id="GO:0005737">
    <property type="term" value="C:cytoplasm"/>
    <property type="evidence" value="ECO:0007669"/>
    <property type="project" value="UniProtKB-SubCell"/>
</dbReference>
<sequence>MILDHNDAGFEEKVKQLIAITGKNQDECVIALHDCNGVVNTAINVLLEGNPDTHSWEMYGVSMLGNGVGDVGEAKGRSTTGSQFLEEFKTAQVLVQLAAQHSKSGTTTTSSWDMGSTTQSLSLMQYDLKNLNDSTVHSPFTKHQPFTPSSTVMEVFLQEKPPTVATSTATPPPHPTPCSPLPSKSTSAPQMSPGSSDNQSFSPQPAQQKLKQQKKKASVTSKIPALAVEMPGSAHISGLCLQFGALQFGSESVLSDYESTLTTSASSSQAPSSLYTSTASESSSTISSNQDSGYQSGSIQSTTYTSQNNAQGPLYEQ</sequence>
<evidence type="ECO:0000256" key="3">
    <source>
        <dbReference type="ARBA" id="ARBA00022553"/>
    </source>
</evidence>
<feature type="compositionally biased region" description="Polar residues" evidence="4">
    <location>
        <begin position="184"/>
        <end position="202"/>
    </location>
</feature>
<keyword evidence="7" id="KW-1185">Reference proteome</keyword>
<dbReference type="Pfam" id="PF12478">
    <property type="entry name" value="UBAP2-Lig"/>
    <property type="match status" value="1"/>
</dbReference>
<dbReference type="InterPro" id="IPR009060">
    <property type="entry name" value="UBA-like_sf"/>
</dbReference>
<dbReference type="SUPFAM" id="SSF46934">
    <property type="entry name" value="UBA-like"/>
    <property type="match status" value="1"/>
</dbReference>
<dbReference type="PANTHER" id="PTHR16308">
    <property type="entry name" value="UBIQUITIN ASSOCIATED PROTEIN 2-LIKE/LINGERER"/>
    <property type="match status" value="1"/>
</dbReference>
<organism evidence="6 7">
    <name type="scientific">Balaenoptera physalus</name>
    <name type="common">Fin whale</name>
    <name type="synonym">Balaena physalus</name>
    <dbReference type="NCBI Taxonomy" id="9770"/>
    <lineage>
        <taxon>Eukaryota</taxon>
        <taxon>Metazoa</taxon>
        <taxon>Chordata</taxon>
        <taxon>Craniata</taxon>
        <taxon>Vertebrata</taxon>
        <taxon>Euteleostomi</taxon>
        <taxon>Mammalia</taxon>
        <taxon>Eutheria</taxon>
        <taxon>Laurasiatheria</taxon>
        <taxon>Artiodactyla</taxon>
        <taxon>Whippomorpha</taxon>
        <taxon>Cetacea</taxon>
        <taxon>Mysticeti</taxon>
        <taxon>Balaenopteridae</taxon>
        <taxon>Balaenoptera</taxon>
    </lineage>
</organism>
<dbReference type="GO" id="GO:0005634">
    <property type="term" value="C:nucleus"/>
    <property type="evidence" value="ECO:0007669"/>
    <property type="project" value="TreeGrafter"/>
</dbReference>
<dbReference type="InterPro" id="IPR015940">
    <property type="entry name" value="UBA"/>
</dbReference>
<feature type="region of interest" description="Disordered" evidence="4">
    <location>
        <begin position="263"/>
        <end position="317"/>
    </location>
</feature>
<name>A0A6A1Q7X3_BALPH</name>
<gene>
    <name evidence="6" type="ORF">E2I00_011678</name>
</gene>
<feature type="compositionally biased region" description="Polar residues" evidence="4">
    <location>
        <begin position="293"/>
        <end position="311"/>
    </location>
</feature>
<comment type="caution">
    <text evidence="6">The sequence shown here is derived from an EMBL/GenBank/DDBJ whole genome shotgun (WGS) entry which is preliminary data.</text>
</comment>
<evidence type="ECO:0000313" key="7">
    <source>
        <dbReference type="Proteomes" id="UP000437017"/>
    </source>
</evidence>
<dbReference type="PANTHER" id="PTHR16308:SF18">
    <property type="entry name" value="UBIQUITIN-ASSOCIATED PROTEIN 2-LIKE"/>
    <property type="match status" value="1"/>
</dbReference>
<feature type="compositionally biased region" description="Low complexity" evidence="4">
    <location>
        <begin position="263"/>
        <end position="292"/>
    </location>
</feature>
<dbReference type="InterPro" id="IPR022166">
    <property type="entry name" value="UBAP2/Lig"/>
</dbReference>
<evidence type="ECO:0000313" key="6">
    <source>
        <dbReference type="EMBL" id="KAB0402919.1"/>
    </source>
</evidence>
<dbReference type="SMART" id="SM00165">
    <property type="entry name" value="UBA"/>
    <property type="match status" value="1"/>
</dbReference>
<evidence type="ECO:0000259" key="5">
    <source>
        <dbReference type="SMART" id="SM00165"/>
    </source>
</evidence>
<evidence type="ECO:0000256" key="1">
    <source>
        <dbReference type="ARBA" id="ARBA00004496"/>
    </source>
</evidence>
<dbReference type="GO" id="GO:0061484">
    <property type="term" value="P:hematopoietic stem cell homeostasis"/>
    <property type="evidence" value="ECO:0007669"/>
    <property type="project" value="TreeGrafter"/>
</dbReference>
<dbReference type="EMBL" id="SGJD01000917">
    <property type="protein sequence ID" value="KAB0402919.1"/>
    <property type="molecule type" value="Genomic_DNA"/>
</dbReference>
<protein>
    <recommendedName>
        <fullName evidence="5">UBA domain-containing protein</fullName>
    </recommendedName>
</protein>
<dbReference type="Proteomes" id="UP000437017">
    <property type="component" value="Unassembled WGS sequence"/>
</dbReference>
<feature type="domain" description="UBA" evidence="5">
    <location>
        <begin position="10"/>
        <end position="48"/>
    </location>
</feature>
<dbReference type="OrthoDB" id="9837861at2759"/>
<dbReference type="CDD" id="cd14277">
    <property type="entry name" value="UBA_UBP2_like"/>
    <property type="match status" value="1"/>
</dbReference>
<keyword evidence="2" id="KW-0963">Cytoplasm</keyword>
<feature type="region of interest" description="Disordered" evidence="4">
    <location>
        <begin position="163"/>
        <end position="217"/>
    </location>
</feature>
<proteinExistence type="predicted"/>
<accession>A0A6A1Q7X3</accession>
<dbReference type="AlphaFoldDB" id="A0A6A1Q7X3"/>
<feature type="compositionally biased region" description="Pro residues" evidence="4">
    <location>
        <begin position="170"/>
        <end position="180"/>
    </location>
</feature>
<keyword evidence="3" id="KW-0597">Phosphoprotein</keyword>
<comment type="subcellular location">
    <subcellularLocation>
        <location evidence="1">Cytoplasm</location>
    </subcellularLocation>
</comment>